<dbReference type="PANTHER" id="PTHR30590">
    <property type="entry name" value="INNER MEMBRANE PROTEIN"/>
    <property type="match status" value="1"/>
</dbReference>
<dbReference type="InterPro" id="IPR007349">
    <property type="entry name" value="DUF418"/>
</dbReference>
<proteinExistence type="predicted"/>
<feature type="domain" description="DUF418" evidence="2">
    <location>
        <begin position="241"/>
        <end position="399"/>
    </location>
</feature>
<feature type="transmembrane region" description="Helical" evidence="1">
    <location>
        <begin position="67"/>
        <end position="93"/>
    </location>
</feature>
<accession>A0A3S9PAP0</accession>
<name>A0A3S9PAP0_9BACT</name>
<feature type="transmembrane region" description="Helical" evidence="1">
    <location>
        <begin position="113"/>
        <end position="136"/>
    </location>
</feature>
<dbReference type="Proteomes" id="UP000267268">
    <property type="component" value="Chromosome 2"/>
</dbReference>
<evidence type="ECO:0000256" key="1">
    <source>
        <dbReference type="SAM" id="Phobius"/>
    </source>
</evidence>
<keyword evidence="1" id="KW-1133">Transmembrane helix</keyword>
<keyword evidence="4" id="KW-1185">Reference proteome</keyword>
<dbReference type="EMBL" id="CP034563">
    <property type="protein sequence ID" value="AZQ65270.1"/>
    <property type="molecule type" value="Genomic_DNA"/>
</dbReference>
<gene>
    <name evidence="3" type="ORF">EI427_23945</name>
</gene>
<dbReference type="InterPro" id="IPR052529">
    <property type="entry name" value="Bact_Transport_Assoc"/>
</dbReference>
<sequence length="402" mass="47197">MTKMSNLSQTLNRSTSKKKSRLDVIDVLRGFAVMVIMLLHNIEHFNYYHYPMKTVTPDWLIDLDANVFSTMFFLFGGKTYSIFALLFGFTFYLMYEKQKKLGKDFGYRYLWRLFLLTIFAAFNAMFFAGEVLLMYAVTGLILFLERKLNAKVILIIACVLLFQPVEWYRYLNYLFVDGYSIGKNISSDMWLPVQTYLGGDSMLTTFYKNISLGQTWSFMWALENGRVMQTAGLFSLGFYFGKVKIFESDNQKKWLSILITAVLISIPLYFLKDTYLVNQSVVTLKRTLGVTFDMWWKLSFTFIWVSSIVLLYQYKTFQKLTKYLKAYGRMSLTNYITQSMVGGFLYYGYGLNWADKYGVTISLGIGIILMIIQVTICNWWIEKYKQGPFEKLWHRLTWAPKF</sequence>
<feature type="transmembrane region" description="Helical" evidence="1">
    <location>
        <begin position="254"/>
        <end position="271"/>
    </location>
</feature>
<organism evidence="3 4">
    <name type="scientific">Flammeovirga pectinis</name>
    <dbReference type="NCBI Taxonomy" id="2494373"/>
    <lineage>
        <taxon>Bacteria</taxon>
        <taxon>Pseudomonadati</taxon>
        <taxon>Bacteroidota</taxon>
        <taxon>Cytophagia</taxon>
        <taxon>Cytophagales</taxon>
        <taxon>Flammeovirgaceae</taxon>
        <taxon>Flammeovirga</taxon>
    </lineage>
</organism>
<dbReference type="AlphaFoldDB" id="A0A3S9PAP0"/>
<dbReference type="KEGG" id="fll:EI427_23945"/>
<keyword evidence="1" id="KW-0472">Membrane</keyword>
<evidence type="ECO:0000313" key="3">
    <source>
        <dbReference type="EMBL" id="AZQ65270.1"/>
    </source>
</evidence>
<protein>
    <submittedName>
        <fullName evidence="3">DUF418 domain-containing protein</fullName>
    </submittedName>
</protein>
<evidence type="ECO:0000259" key="2">
    <source>
        <dbReference type="Pfam" id="PF04235"/>
    </source>
</evidence>
<dbReference type="PANTHER" id="PTHR30590:SF2">
    <property type="entry name" value="INNER MEMBRANE PROTEIN"/>
    <property type="match status" value="1"/>
</dbReference>
<dbReference type="OrthoDB" id="9807744at2"/>
<feature type="transmembrane region" description="Helical" evidence="1">
    <location>
        <begin position="361"/>
        <end position="381"/>
    </location>
</feature>
<dbReference type="Pfam" id="PF04235">
    <property type="entry name" value="DUF418"/>
    <property type="match status" value="1"/>
</dbReference>
<feature type="transmembrane region" description="Helical" evidence="1">
    <location>
        <begin position="148"/>
        <end position="165"/>
    </location>
</feature>
<keyword evidence="1" id="KW-0812">Transmembrane</keyword>
<reference evidence="3 4" key="1">
    <citation type="submission" date="2018-12" db="EMBL/GenBank/DDBJ databases">
        <title>Flammeovirga pectinis sp. nov., isolated from the gut of the Korean scallop, Patinopecten yessoensis.</title>
        <authorList>
            <person name="Bae J.-W."/>
            <person name="Jeong Y.-S."/>
            <person name="Kang W."/>
        </authorList>
    </citation>
    <scope>NUCLEOTIDE SEQUENCE [LARGE SCALE GENOMIC DNA]</scope>
    <source>
        <strain evidence="3 4">L12M1</strain>
    </source>
</reference>
<feature type="transmembrane region" description="Helical" evidence="1">
    <location>
        <begin position="332"/>
        <end position="349"/>
    </location>
</feature>
<evidence type="ECO:0000313" key="4">
    <source>
        <dbReference type="Proteomes" id="UP000267268"/>
    </source>
</evidence>
<feature type="transmembrane region" description="Helical" evidence="1">
    <location>
        <begin position="21"/>
        <end position="42"/>
    </location>
</feature>
<feature type="transmembrane region" description="Helical" evidence="1">
    <location>
        <begin position="294"/>
        <end position="312"/>
    </location>
</feature>